<comment type="catalytic activity">
    <reaction evidence="1">
        <text>(4aS,6R)-4a-hydroxy-L-erythro-5,6,7,8-tetrahydrobiopterin = (6R)-L-erythro-6,7-dihydrobiopterin + H2O</text>
        <dbReference type="Rhea" id="RHEA:11920"/>
        <dbReference type="ChEBI" id="CHEBI:15377"/>
        <dbReference type="ChEBI" id="CHEBI:15642"/>
        <dbReference type="ChEBI" id="CHEBI:43120"/>
        <dbReference type="EC" id="4.2.1.96"/>
    </reaction>
</comment>
<evidence type="ECO:0000256" key="3">
    <source>
        <dbReference type="ARBA" id="ARBA00013252"/>
    </source>
</evidence>
<evidence type="ECO:0000313" key="7">
    <source>
        <dbReference type="EMBL" id="KAK4193862.1"/>
    </source>
</evidence>
<feature type="compositionally biased region" description="Polar residues" evidence="6">
    <location>
        <begin position="17"/>
        <end position="34"/>
    </location>
</feature>
<name>A0AAN6X859_9PEZI</name>
<dbReference type="Pfam" id="PF01329">
    <property type="entry name" value="Pterin_4a"/>
    <property type="match status" value="1"/>
</dbReference>
<evidence type="ECO:0000256" key="1">
    <source>
        <dbReference type="ARBA" id="ARBA00001554"/>
    </source>
</evidence>
<dbReference type="InterPro" id="IPR036428">
    <property type="entry name" value="PCD_sf"/>
</dbReference>
<evidence type="ECO:0000313" key="8">
    <source>
        <dbReference type="Proteomes" id="UP001302126"/>
    </source>
</evidence>
<evidence type="ECO:0000256" key="2">
    <source>
        <dbReference type="ARBA" id="ARBA00006472"/>
    </source>
</evidence>
<comment type="similarity">
    <text evidence="2">Belongs to the pterin-4-alpha-carbinolamine dehydratase family.</text>
</comment>
<feature type="compositionally biased region" description="Basic residues" evidence="6">
    <location>
        <begin position="1"/>
        <end position="11"/>
    </location>
</feature>
<comment type="caution">
    <text evidence="7">The sequence shown here is derived from an EMBL/GenBank/DDBJ whole genome shotgun (WGS) entry which is preliminary data.</text>
</comment>
<reference evidence="7" key="1">
    <citation type="journal article" date="2023" name="Mol. Phylogenet. Evol.">
        <title>Genome-scale phylogeny and comparative genomics of the fungal order Sordariales.</title>
        <authorList>
            <person name="Hensen N."/>
            <person name="Bonometti L."/>
            <person name="Westerberg I."/>
            <person name="Brannstrom I.O."/>
            <person name="Guillou S."/>
            <person name="Cros-Aarteil S."/>
            <person name="Calhoun S."/>
            <person name="Haridas S."/>
            <person name="Kuo A."/>
            <person name="Mondo S."/>
            <person name="Pangilinan J."/>
            <person name="Riley R."/>
            <person name="LaButti K."/>
            <person name="Andreopoulos B."/>
            <person name="Lipzen A."/>
            <person name="Chen C."/>
            <person name="Yan M."/>
            <person name="Daum C."/>
            <person name="Ng V."/>
            <person name="Clum A."/>
            <person name="Steindorff A."/>
            <person name="Ohm R.A."/>
            <person name="Martin F."/>
            <person name="Silar P."/>
            <person name="Natvig D.O."/>
            <person name="Lalanne C."/>
            <person name="Gautier V."/>
            <person name="Ament-Velasquez S.L."/>
            <person name="Kruys A."/>
            <person name="Hutchinson M.I."/>
            <person name="Powell A.J."/>
            <person name="Barry K."/>
            <person name="Miller A.N."/>
            <person name="Grigoriev I.V."/>
            <person name="Debuchy R."/>
            <person name="Gladieux P."/>
            <person name="Hiltunen Thoren M."/>
            <person name="Johannesson H."/>
        </authorList>
    </citation>
    <scope>NUCLEOTIDE SEQUENCE</scope>
    <source>
        <strain evidence="7">PSN309</strain>
    </source>
</reference>
<dbReference type="InterPro" id="IPR001533">
    <property type="entry name" value="Pterin_deHydtase"/>
</dbReference>
<keyword evidence="4" id="KW-0456">Lyase</keyword>
<dbReference type="GO" id="GO:0006729">
    <property type="term" value="P:tetrahydrobiopterin biosynthetic process"/>
    <property type="evidence" value="ECO:0007669"/>
    <property type="project" value="InterPro"/>
</dbReference>
<accession>A0AAN6X859</accession>
<feature type="region of interest" description="Disordered" evidence="6">
    <location>
        <begin position="114"/>
        <end position="136"/>
    </location>
</feature>
<dbReference type="GO" id="GO:0008124">
    <property type="term" value="F:4-alpha-hydroxytetrahydrobiopterin dehydratase activity"/>
    <property type="evidence" value="ECO:0007669"/>
    <property type="project" value="UniProtKB-EC"/>
</dbReference>
<dbReference type="AlphaFoldDB" id="A0AAN6X859"/>
<proteinExistence type="inferred from homology"/>
<protein>
    <recommendedName>
        <fullName evidence="3">4a-hydroxytetrahydrobiopterin dehydratase</fullName>
        <ecNumber evidence="3">4.2.1.96</ecNumber>
    </recommendedName>
    <alternativeName>
        <fullName evidence="5">4-alpha-hydroxy-tetrahydropterin dehydratase</fullName>
    </alternativeName>
</protein>
<gene>
    <name evidence="7" type="ORF">QBC35DRAFT_527128</name>
</gene>
<dbReference type="EC" id="4.2.1.96" evidence="3"/>
<dbReference type="EMBL" id="MU864350">
    <property type="protein sequence ID" value="KAK4193862.1"/>
    <property type="molecule type" value="Genomic_DNA"/>
</dbReference>
<feature type="region of interest" description="Disordered" evidence="6">
    <location>
        <begin position="294"/>
        <end position="332"/>
    </location>
</feature>
<organism evidence="7 8">
    <name type="scientific">Podospora australis</name>
    <dbReference type="NCBI Taxonomy" id="1536484"/>
    <lineage>
        <taxon>Eukaryota</taxon>
        <taxon>Fungi</taxon>
        <taxon>Dikarya</taxon>
        <taxon>Ascomycota</taxon>
        <taxon>Pezizomycotina</taxon>
        <taxon>Sordariomycetes</taxon>
        <taxon>Sordariomycetidae</taxon>
        <taxon>Sordariales</taxon>
        <taxon>Podosporaceae</taxon>
        <taxon>Podospora</taxon>
    </lineage>
</organism>
<dbReference type="PANTHER" id="PTHR12599:SF0">
    <property type="entry name" value="PTERIN-4-ALPHA-CARBINOLAMINE DEHYDRATASE"/>
    <property type="match status" value="1"/>
</dbReference>
<dbReference type="Proteomes" id="UP001302126">
    <property type="component" value="Unassembled WGS sequence"/>
</dbReference>
<keyword evidence="8" id="KW-1185">Reference proteome</keyword>
<dbReference type="SUPFAM" id="SSF55248">
    <property type="entry name" value="PCD-like"/>
    <property type="match status" value="1"/>
</dbReference>
<feature type="compositionally biased region" description="Basic and acidic residues" evidence="6">
    <location>
        <begin position="294"/>
        <end position="321"/>
    </location>
</feature>
<evidence type="ECO:0000256" key="5">
    <source>
        <dbReference type="ARBA" id="ARBA00030497"/>
    </source>
</evidence>
<dbReference type="PANTHER" id="PTHR12599">
    <property type="entry name" value="PTERIN-4-ALPHA-CARBINOLAMINE DEHYDRATASE"/>
    <property type="match status" value="1"/>
</dbReference>
<reference evidence="7" key="2">
    <citation type="submission" date="2023-05" db="EMBL/GenBank/DDBJ databases">
        <authorList>
            <consortium name="Lawrence Berkeley National Laboratory"/>
            <person name="Steindorff A."/>
            <person name="Hensen N."/>
            <person name="Bonometti L."/>
            <person name="Westerberg I."/>
            <person name="Brannstrom I.O."/>
            <person name="Guillou S."/>
            <person name="Cros-Aarteil S."/>
            <person name="Calhoun S."/>
            <person name="Haridas S."/>
            <person name="Kuo A."/>
            <person name="Mondo S."/>
            <person name="Pangilinan J."/>
            <person name="Riley R."/>
            <person name="Labutti K."/>
            <person name="Andreopoulos B."/>
            <person name="Lipzen A."/>
            <person name="Chen C."/>
            <person name="Yanf M."/>
            <person name="Daum C."/>
            <person name="Ng V."/>
            <person name="Clum A."/>
            <person name="Ohm R."/>
            <person name="Martin F."/>
            <person name="Silar P."/>
            <person name="Natvig D."/>
            <person name="Lalanne C."/>
            <person name="Gautier V."/>
            <person name="Ament-Velasquez S.L."/>
            <person name="Kruys A."/>
            <person name="Hutchinson M.I."/>
            <person name="Powell A.J."/>
            <person name="Barry K."/>
            <person name="Miller A.N."/>
            <person name="Grigoriev I.V."/>
            <person name="Debuchy R."/>
            <person name="Gladieux P."/>
            <person name="Thoren M.H."/>
            <person name="Johannesson H."/>
        </authorList>
    </citation>
    <scope>NUCLEOTIDE SEQUENCE</scope>
    <source>
        <strain evidence="7">PSN309</strain>
    </source>
</reference>
<feature type="compositionally biased region" description="Basic and acidic residues" evidence="6">
    <location>
        <begin position="35"/>
        <end position="49"/>
    </location>
</feature>
<evidence type="ECO:0000256" key="6">
    <source>
        <dbReference type="SAM" id="MobiDB-lite"/>
    </source>
</evidence>
<evidence type="ECO:0000256" key="4">
    <source>
        <dbReference type="ARBA" id="ARBA00023239"/>
    </source>
</evidence>
<dbReference type="Gene3D" id="3.30.1360.20">
    <property type="entry name" value="Transcriptional coactivator/pterin dehydratase"/>
    <property type="match status" value="1"/>
</dbReference>
<sequence>MRPATRLKPRPPRGLNSLPTRTFTTSPALLSQKQPPEKEFWKTPRHLEGKVPFGRSSLVAPPVPTQEPGKPLPRERKGEPSIGEEAIDSQSACAAIRTSLSEQPLEEVAAAHVAFREQTPPSPPKPRTPRPKSAAEEALEAHLALRAASVESAEEKEVERSENDALHDEIAALTTYGGLWRISKDRIALERHFQFPRFVETWRFMSAVAKHAAKVRHHPEWSNIYTQVFIRLTTHDEQAGITAKDTSFAFECDKLAREHGAFPTLPEHYETTNDSDVHKLAGLTAHPFQRRAPEIKLGRVGSKEKINEGKDREEEQERDEGGGGGLVYKYYV</sequence>
<feature type="region of interest" description="Disordered" evidence="6">
    <location>
        <begin position="1"/>
        <end position="85"/>
    </location>
</feature>